<protein>
    <submittedName>
        <fullName evidence="1">Uncharacterized protein</fullName>
    </submittedName>
</protein>
<gene>
    <name evidence="1" type="ORF">CIK00_17600</name>
</gene>
<dbReference type="Proteomes" id="UP000234420">
    <property type="component" value="Unassembled WGS sequence"/>
</dbReference>
<proteinExistence type="predicted"/>
<reference evidence="1 2" key="1">
    <citation type="journal article" date="2018" name="Syst. Appl. Microbiol.">
        <title>Photobacterium carnosum sp. nov., isolated from spoiled modified atmosphere packaged poultry meat.</title>
        <authorList>
            <person name="Hilgarth M."/>
            <person name="Fuertes S."/>
            <person name="Ehrmann M."/>
            <person name="Vogel R.F."/>
        </authorList>
    </citation>
    <scope>NUCLEOTIDE SEQUENCE [LARGE SCALE GENOMIC DNA]</scope>
    <source>
        <strain evidence="1 2">TMW 2.2021</strain>
    </source>
</reference>
<evidence type="ECO:0000313" key="2">
    <source>
        <dbReference type="Proteomes" id="UP000234420"/>
    </source>
</evidence>
<name>A0A2N4UNQ3_9GAMM</name>
<dbReference type="EMBL" id="NPIB01000027">
    <property type="protein sequence ID" value="PLC56635.1"/>
    <property type="molecule type" value="Genomic_DNA"/>
</dbReference>
<accession>A0A2N4UNQ3</accession>
<comment type="caution">
    <text evidence="1">The sequence shown here is derived from an EMBL/GenBank/DDBJ whole genome shotgun (WGS) entry which is preliminary data.</text>
</comment>
<keyword evidence="2" id="KW-1185">Reference proteome</keyword>
<dbReference type="AlphaFoldDB" id="A0A2N4UNQ3"/>
<organism evidence="1 2">
    <name type="scientific">Photobacterium carnosum</name>
    <dbReference type="NCBI Taxonomy" id="2023717"/>
    <lineage>
        <taxon>Bacteria</taxon>
        <taxon>Pseudomonadati</taxon>
        <taxon>Pseudomonadota</taxon>
        <taxon>Gammaproteobacteria</taxon>
        <taxon>Vibrionales</taxon>
        <taxon>Vibrionaceae</taxon>
        <taxon>Photobacterium</taxon>
    </lineage>
</organism>
<evidence type="ECO:0000313" key="1">
    <source>
        <dbReference type="EMBL" id="PLC56635.1"/>
    </source>
</evidence>
<sequence length="81" mass="9616">MPRKYAKIHLFMIDNRERKLLASSCMLSEVEIILILNRYEDDYELSSPHYLLEVIDSYNIVLLSKYTNRNSVKKEPLPIDL</sequence>